<gene>
    <name evidence="1" type="ORF">LECACI_7A000776</name>
</gene>
<organism evidence="1 2">
    <name type="scientific">Lecanosticta acicola</name>
    <dbReference type="NCBI Taxonomy" id="111012"/>
    <lineage>
        <taxon>Eukaryota</taxon>
        <taxon>Fungi</taxon>
        <taxon>Dikarya</taxon>
        <taxon>Ascomycota</taxon>
        <taxon>Pezizomycotina</taxon>
        <taxon>Dothideomycetes</taxon>
        <taxon>Dothideomycetidae</taxon>
        <taxon>Mycosphaerellales</taxon>
        <taxon>Mycosphaerellaceae</taxon>
        <taxon>Lecanosticta</taxon>
    </lineage>
</organism>
<dbReference type="Proteomes" id="UP001296104">
    <property type="component" value="Unassembled WGS sequence"/>
</dbReference>
<accession>A0AAI8YRR6</accession>
<dbReference type="InterPro" id="IPR038883">
    <property type="entry name" value="AN11006-like"/>
</dbReference>
<protein>
    <submittedName>
        <fullName evidence="1">Uncharacterized protein</fullName>
    </submittedName>
</protein>
<dbReference type="PANTHER" id="PTHR42085:SF1">
    <property type="entry name" value="F-BOX DOMAIN-CONTAINING PROTEIN"/>
    <property type="match status" value="1"/>
</dbReference>
<sequence length="247" mass="28425">METSLFNKLSGELRNHIYELALLEGDATSPFHPESQTVNLEQGWFDCPFHRSKIMEPARTGGGHRHALEPLRVTGLPLTCKSIRKESLRLWFSLNRFVIEMEYLKSRHQERIMGRLVEWVERVGREQAREIRDVTVSLAALKGAARGVGGGGGGDVGKLDWEHMRVIKGLFHPKAIVRFRFFVDGLGTVTFRLGRREVLMGDLERMARGWGVSWQRSRKYSVEESSRTAERYRVEIARLFEDMPEEV</sequence>
<evidence type="ECO:0000313" key="1">
    <source>
        <dbReference type="EMBL" id="CAK3795833.1"/>
    </source>
</evidence>
<dbReference type="EMBL" id="CAVMBE010000003">
    <property type="protein sequence ID" value="CAK3795833.1"/>
    <property type="molecule type" value="Genomic_DNA"/>
</dbReference>
<dbReference type="AlphaFoldDB" id="A0AAI8YRR6"/>
<evidence type="ECO:0000313" key="2">
    <source>
        <dbReference type="Proteomes" id="UP001296104"/>
    </source>
</evidence>
<dbReference type="PANTHER" id="PTHR42085">
    <property type="entry name" value="F-BOX DOMAIN-CONTAINING PROTEIN"/>
    <property type="match status" value="1"/>
</dbReference>
<keyword evidence="2" id="KW-1185">Reference proteome</keyword>
<reference evidence="1" key="1">
    <citation type="submission" date="2023-11" db="EMBL/GenBank/DDBJ databases">
        <authorList>
            <person name="Alioto T."/>
            <person name="Alioto T."/>
            <person name="Gomez Garrido J."/>
        </authorList>
    </citation>
    <scope>NUCLEOTIDE SEQUENCE</scope>
</reference>
<proteinExistence type="predicted"/>
<comment type="caution">
    <text evidence="1">The sequence shown here is derived from an EMBL/GenBank/DDBJ whole genome shotgun (WGS) entry which is preliminary data.</text>
</comment>
<name>A0AAI8YRR6_9PEZI</name>